<protein>
    <recommendedName>
        <fullName evidence="3">YcaO domain-containing protein</fullName>
    </recommendedName>
</protein>
<evidence type="ECO:0000313" key="1">
    <source>
        <dbReference type="EMBL" id="ERJ93217.1"/>
    </source>
</evidence>
<comment type="caution">
    <text evidence="1">The sequence shown here is derived from an EMBL/GenBank/DDBJ whole genome shotgun (WGS) entry which is preliminary data.</text>
</comment>
<name>A0ABN0NYX7_TRELE</name>
<proteinExistence type="predicted"/>
<dbReference type="RefSeq" id="WP_021687428.1">
    <property type="nucleotide sequence ID" value="NZ_KI260566.1"/>
</dbReference>
<evidence type="ECO:0008006" key="3">
    <source>
        <dbReference type="Google" id="ProtNLM"/>
    </source>
</evidence>
<keyword evidence="2" id="KW-1185">Reference proteome</keyword>
<accession>A0ABN0NYX7</accession>
<sequence length="276" mass="30736">MHENTEWYKAEFIKRFGAVTRARGCYLYTQKGVRVTDLYRENAHALLGWGSEGGKAFRVLKNTIDRGQTGSFPTVYEKAFEKAALSLVSGYTHARWFFSKQTLLNALLPYAKNCTRWNPWAIGSAAGDTNASTATDGAHAVFFPAPLPFAQAGYIALFSDAFSGAHTQANVPSIPASEACSAAFFNALSRALYDLKRFCSEYTEKDFSAFDDVLLLYFKRCGPYLTPVTDKKNYRSFVLHCLDCALLVSPLYEENSIIPFGANPGDFIKLKRNPFV</sequence>
<evidence type="ECO:0000313" key="2">
    <source>
        <dbReference type="Proteomes" id="UP000016649"/>
    </source>
</evidence>
<dbReference type="Proteomes" id="UP000016649">
    <property type="component" value="Unassembled WGS sequence"/>
</dbReference>
<reference evidence="1 2" key="1">
    <citation type="submission" date="2013-08" db="EMBL/GenBank/DDBJ databases">
        <authorList>
            <person name="Weinstock G."/>
            <person name="Sodergren E."/>
            <person name="Wylie T."/>
            <person name="Fulton L."/>
            <person name="Fulton R."/>
            <person name="Fronick C."/>
            <person name="O'Laughlin M."/>
            <person name="Godfrey J."/>
            <person name="Miner T."/>
            <person name="Herter B."/>
            <person name="Appelbaum E."/>
            <person name="Cordes M."/>
            <person name="Lek S."/>
            <person name="Wollam A."/>
            <person name="Pepin K.H."/>
            <person name="Palsikar V.B."/>
            <person name="Mitreva M."/>
            <person name="Wilson R.K."/>
        </authorList>
    </citation>
    <scope>NUCLEOTIDE SEQUENCE [LARGE SCALE GENOMIC DNA]</scope>
    <source>
        <strain evidence="1 2">ATCC 700332</strain>
    </source>
</reference>
<dbReference type="EMBL" id="AWVH01000030">
    <property type="protein sequence ID" value="ERJ93217.1"/>
    <property type="molecule type" value="Genomic_DNA"/>
</dbReference>
<gene>
    <name evidence="1" type="ORF">HMPREF9193_01218</name>
</gene>
<organism evidence="1 2">
    <name type="scientific">Treponema lecithinolyticum ATCC 700332</name>
    <dbReference type="NCBI Taxonomy" id="1321815"/>
    <lineage>
        <taxon>Bacteria</taxon>
        <taxon>Pseudomonadati</taxon>
        <taxon>Spirochaetota</taxon>
        <taxon>Spirochaetia</taxon>
        <taxon>Spirochaetales</taxon>
        <taxon>Treponemataceae</taxon>
        <taxon>Treponema</taxon>
    </lineage>
</organism>